<feature type="non-terminal residue" evidence="4">
    <location>
        <position position="1"/>
    </location>
</feature>
<accession>A0A813KNL5</accession>
<sequence>ELTFEQVLAEEQEVLRRRRSEPGCGVSANSLEPGTRFSIALSGGGIRAAAFQAGVLWRLAEEGLLQDVQYLAAVSGGGYIAASFASHLVAEEVDNTQDVRGWYLDIVAKTLCRMQHNAGGFIRDPVGADGTWRWRETLAFPTNGSGVLPRIFDTPIFLLTLCMTLATNPAQFCIIYLVPAIEILNLYFGAALRFSFCAPGSTDSWQILFEWSSFGVILRAFEVTAAVNFVVFLSSRLPFFALGSPGKDGIHPGSRRYQLIHGLLACLSRCIALMFTMIVLLYALPAAQGWYLSDTMAANQPRGALCEKYSAWAASSDSHDNIGCADIHQGQAWYETYVTMSSPFNGTIPQINGTEPLRAETNTFKGSDSTTNGWKRNPDLFIYTWIVEIVQDEKRSIITSFVCVLFVLFVTGTVLAPIIPGFLFLVLSLAGPAISLVIIFLLAHWRIYGPITGQTLLYKRWAFSAQIWNDFVRFSLFAGIFLVPFYNELRRLWHWYYLRSLQMNFFCRGEDLPMGRLLEATRGPLLILTGTVSDFKRLGTQRSISEIFFSCLHTGSHLTGFARTPYFRTLAKCTALTGAGSLDALSLSMSNRMRFRFWLEFLNLSWGDYILFERAETCSFGRLPPAWLKRFTDSLRPWIRRKFTWVLQQLPVLGLWVVMQVLLAIGWHQAKASGSRDCSSAKTMVLIAFWLFGGIFILSFFAFLPSLHFLMASHVIRQWHQASRFIYRDTRGPCLLYVTDGGVQDCTGIVQLMRRRCERILLVLAAADPRDELAVLRTAMEHAADQKLGCFFDPSGDHRDLQILLEAYAEDKAKPYLHLRIRYGWGGLPHSRDQEFGDLFVVKNRSIPELHSIPVPPLLTEDKIKGRLDMTAQEVGEWRLAKDLGGLGCCDSCHHCCNCGPKFPHLTGTNYLWLTPTLFSSLCRLGRAVSGEAIHALAGKTAAQEQLKGLECNQQFLVQPPPPAQQMDQMVGQLIVQL</sequence>
<feature type="transmembrane region" description="Helical" evidence="2">
    <location>
        <begin position="467"/>
        <end position="486"/>
    </location>
</feature>
<dbReference type="InterPro" id="IPR002641">
    <property type="entry name" value="PNPLA_dom"/>
</dbReference>
<dbReference type="GO" id="GO:0005829">
    <property type="term" value="C:cytosol"/>
    <property type="evidence" value="ECO:0007669"/>
    <property type="project" value="TreeGrafter"/>
</dbReference>
<evidence type="ECO:0000313" key="5">
    <source>
        <dbReference type="Proteomes" id="UP000626109"/>
    </source>
</evidence>
<feature type="transmembrane region" description="Helical" evidence="2">
    <location>
        <begin position="645"/>
        <end position="667"/>
    </location>
</feature>
<feature type="domain" description="PNPLA" evidence="3">
    <location>
        <begin position="39"/>
        <end position="91"/>
    </location>
</feature>
<proteinExistence type="predicted"/>
<dbReference type="GO" id="GO:0004623">
    <property type="term" value="F:phospholipase A2 activity"/>
    <property type="evidence" value="ECO:0007669"/>
    <property type="project" value="TreeGrafter"/>
</dbReference>
<evidence type="ECO:0000256" key="2">
    <source>
        <dbReference type="SAM" id="Phobius"/>
    </source>
</evidence>
<dbReference type="EMBL" id="CAJNNW010031843">
    <property type="protein sequence ID" value="CAE8709444.1"/>
    <property type="molecule type" value="Genomic_DNA"/>
</dbReference>
<dbReference type="AlphaFoldDB" id="A0A813KNL5"/>
<protein>
    <recommendedName>
        <fullName evidence="3">PNPLA domain-containing protein</fullName>
    </recommendedName>
</protein>
<dbReference type="PANTHER" id="PTHR10728:SF40">
    <property type="entry name" value="PATATIN FAMILY PROTEIN"/>
    <property type="match status" value="1"/>
</dbReference>
<organism evidence="4 5">
    <name type="scientific">Polarella glacialis</name>
    <name type="common">Dinoflagellate</name>
    <dbReference type="NCBI Taxonomy" id="89957"/>
    <lineage>
        <taxon>Eukaryota</taxon>
        <taxon>Sar</taxon>
        <taxon>Alveolata</taxon>
        <taxon>Dinophyceae</taxon>
        <taxon>Suessiales</taxon>
        <taxon>Suessiaceae</taxon>
        <taxon>Polarella</taxon>
    </lineage>
</organism>
<dbReference type="Proteomes" id="UP000626109">
    <property type="component" value="Unassembled WGS sequence"/>
</dbReference>
<dbReference type="PANTHER" id="PTHR10728">
    <property type="entry name" value="CYTOSOLIC PHOSPHOLIPASE A2"/>
    <property type="match status" value="1"/>
</dbReference>
<dbReference type="SUPFAM" id="SSF52151">
    <property type="entry name" value="FabD/lysophospholipase-like"/>
    <property type="match status" value="1"/>
</dbReference>
<dbReference type="Pfam" id="PF01734">
    <property type="entry name" value="Patatin"/>
    <property type="match status" value="1"/>
</dbReference>
<dbReference type="Gene3D" id="3.40.1090.10">
    <property type="entry name" value="Cytosolic phospholipase A2 catalytic domain"/>
    <property type="match status" value="1"/>
</dbReference>
<keyword evidence="2" id="KW-0812">Transmembrane</keyword>
<feature type="transmembrane region" description="Helical" evidence="2">
    <location>
        <begin position="397"/>
        <end position="415"/>
    </location>
</feature>
<dbReference type="GO" id="GO:0046475">
    <property type="term" value="P:glycerophospholipid catabolic process"/>
    <property type="evidence" value="ECO:0007669"/>
    <property type="project" value="TreeGrafter"/>
</dbReference>
<evidence type="ECO:0000256" key="1">
    <source>
        <dbReference type="ARBA" id="ARBA00023098"/>
    </source>
</evidence>
<reference evidence="4" key="1">
    <citation type="submission" date="2021-02" db="EMBL/GenBank/DDBJ databases">
        <authorList>
            <person name="Dougan E. K."/>
            <person name="Rhodes N."/>
            <person name="Thang M."/>
            <person name="Chan C."/>
        </authorList>
    </citation>
    <scope>NUCLEOTIDE SEQUENCE</scope>
</reference>
<gene>
    <name evidence="4" type="ORF">PGLA2088_LOCUS35468</name>
</gene>
<feature type="transmembrane region" description="Helical" evidence="2">
    <location>
        <begin position="422"/>
        <end position="447"/>
    </location>
</feature>
<evidence type="ECO:0000313" key="4">
    <source>
        <dbReference type="EMBL" id="CAE8709444.1"/>
    </source>
</evidence>
<feature type="transmembrane region" description="Helical" evidence="2">
    <location>
        <begin position="687"/>
        <end position="710"/>
    </location>
</feature>
<evidence type="ECO:0000259" key="3">
    <source>
        <dbReference type="Pfam" id="PF01734"/>
    </source>
</evidence>
<keyword evidence="2" id="KW-1133">Transmembrane helix</keyword>
<keyword evidence="1" id="KW-0443">Lipid metabolism</keyword>
<comment type="caution">
    <text evidence="4">The sequence shown here is derived from an EMBL/GenBank/DDBJ whole genome shotgun (WGS) entry which is preliminary data.</text>
</comment>
<keyword evidence="2" id="KW-0472">Membrane</keyword>
<feature type="transmembrane region" description="Helical" evidence="2">
    <location>
        <begin position="259"/>
        <end position="284"/>
    </location>
</feature>
<name>A0A813KNL5_POLGL</name>
<dbReference type="InterPro" id="IPR016035">
    <property type="entry name" value="Acyl_Trfase/lysoPLipase"/>
</dbReference>